<protein>
    <submittedName>
        <fullName evidence="2">Uncharacterized protein</fullName>
    </submittedName>
</protein>
<comment type="caution">
    <text evidence="2">The sequence shown here is derived from an EMBL/GenBank/DDBJ whole genome shotgun (WGS) entry which is preliminary data.</text>
</comment>
<feature type="region of interest" description="Disordered" evidence="1">
    <location>
        <begin position="1"/>
        <end position="30"/>
    </location>
</feature>
<accession>A0A2T2X3R8</accession>
<organism evidence="2 3">
    <name type="scientific">Sulfobacillus benefaciens</name>
    <dbReference type="NCBI Taxonomy" id="453960"/>
    <lineage>
        <taxon>Bacteria</taxon>
        <taxon>Bacillati</taxon>
        <taxon>Bacillota</taxon>
        <taxon>Clostridia</taxon>
        <taxon>Eubacteriales</taxon>
        <taxon>Clostridiales Family XVII. Incertae Sedis</taxon>
        <taxon>Sulfobacillus</taxon>
    </lineage>
</organism>
<proteinExistence type="predicted"/>
<feature type="compositionally biased region" description="Basic and acidic residues" evidence="1">
    <location>
        <begin position="12"/>
        <end position="21"/>
    </location>
</feature>
<sequence>MRAKTGKRTGGSRRDLVKRPGDAGSPSFLCQLEGGESQYRMMQEAQANRADVFLYALYVTDTINVIHKVSRNEP</sequence>
<name>A0A2T2X3R8_9FIRM</name>
<evidence type="ECO:0000313" key="2">
    <source>
        <dbReference type="EMBL" id="PSR29141.1"/>
    </source>
</evidence>
<dbReference type="AlphaFoldDB" id="A0A2T2X3R8"/>
<feature type="compositionally biased region" description="Basic residues" evidence="1">
    <location>
        <begin position="1"/>
        <end position="11"/>
    </location>
</feature>
<dbReference type="EMBL" id="PXYT01000017">
    <property type="protein sequence ID" value="PSR29141.1"/>
    <property type="molecule type" value="Genomic_DNA"/>
</dbReference>
<dbReference type="Proteomes" id="UP000242699">
    <property type="component" value="Unassembled WGS sequence"/>
</dbReference>
<gene>
    <name evidence="2" type="ORF">C7B43_09030</name>
</gene>
<evidence type="ECO:0000256" key="1">
    <source>
        <dbReference type="SAM" id="MobiDB-lite"/>
    </source>
</evidence>
<evidence type="ECO:0000313" key="3">
    <source>
        <dbReference type="Proteomes" id="UP000242699"/>
    </source>
</evidence>
<reference evidence="2 3" key="1">
    <citation type="journal article" date="2014" name="BMC Genomics">
        <title>Comparison of environmental and isolate Sulfobacillus genomes reveals diverse carbon, sulfur, nitrogen, and hydrogen metabolisms.</title>
        <authorList>
            <person name="Justice N.B."/>
            <person name="Norman A."/>
            <person name="Brown C.T."/>
            <person name="Singh A."/>
            <person name="Thomas B.C."/>
            <person name="Banfield J.F."/>
        </authorList>
    </citation>
    <scope>NUCLEOTIDE SEQUENCE [LARGE SCALE GENOMIC DNA]</scope>
    <source>
        <strain evidence="2">AMDSBA1</strain>
    </source>
</reference>